<gene>
    <name evidence="8" type="ORF">INT43_005409</name>
</gene>
<feature type="region of interest" description="Disordered" evidence="6">
    <location>
        <begin position="1143"/>
        <end position="1192"/>
    </location>
</feature>
<feature type="region of interest" description="Disordered" evidence="6">
    <location>
        <begin position="1031"/>
        <end position="1055"/>
    </location>
</feature>
<sequence>MQVTRSQPEVEAPGPCCLLVMATYGEEVEAFLNAEAPLSSSPVAPRLLQDEQGNSETLHRDQRAEILSSRTQDLKDDHAHSKSTNIGLGVAFNPEKRYQHLQPTKSNREHCWWGEELLDEIADLSYEDLSGDILKHGYTGQHDFVLLSEFSEMQGPLPLAVVIEDACLDLEVINVKNETIANDEHSYPEDAKSFLAKIGIKKFDLNSFVLRIVSVDRSSEQRRSFDDDNFVPPHQSPSTDPNDSFIFETATGDTAPFRIPEDAQIYSYDSEGKFYSFTQYLTLFDISARGYVRPVSISYVTKDPHKILPRFSVYMDRFTKVSQILKLGNFPNFVRDLHNRLQDLEFTESHLSPKQDGGDTENTQLPSKNETVDCAKEDQSLSSETISLAIIDLKAIIDQVEHHPVLFSSKTKEALVPQVGSSAKSDIPGTVLSKEPESTLQTSDESRPNTVASSVVAMTRTVSRGLSTVTEFLPFKGPWISSLVDNHRNGEPKSVSDRDSNKKKHMENAEREAHSTTESTYEPQMVQNIFPVAPTDRKLRTLSQLCSPSCVSIVTQDDVRNSLLSTPTTEPQLENKGFDANIQPSHSLHVDLDKYAEAISEIMDIVRDLGRNSVSLDIQDEDLDVASPSSAILSIGRSMVMNVKNPTPRRLGTTSIQEEDDQHLSKSTLKLELGGHRIRGERLYTVDNQSTQSRKPPLFDESEEKTSATIPSSEDVQVADKTPDENYILSLIGGQIWDRNDGDPGTGLKSVLQKHARYIKHVIFALMSGRMVLVVGGASSKDSVKAVVLALSLFVPGHSRRKHRVIKWYADDLTENKLSGVKLIGVQKDKVDASIYASDVSVFDVDNVETDGLGGSLVCGPLYVDGHWIEDMISHAYVFSSDAALIAHIHSIFFDIALKAYVLYHAFLHNHHVAEFIPEPVINKTLAQSSAEPSRDSQKWSMKKLVDYWRRLDERENTNEHKNAIDTSVNNDTQDKLYTWSDANAASLDFKALSNFMATKESSLSAERPQFLSLSSAHESNMLRNQIAKAAAEMEGDRGSKKHENGEGSNHEQNEATVTLESIAVAREQRPALADLNWDQENHHSATPPKAIPSKDTSNTDKNTTQHVPPVAYGSLQSEYSTLSYATGTTSCYYTSAMSQALNEEGESVNDDDTGVSESFGSCSSDSSEEGEESSIDNAAASPKSSNMASIDVGHMDYSNREDEGRRFMTEELGVKGDDQTIVEVSFLCLDTNLIILC</sequence>
<protein>
    <recommendedName>
        <fullName evidence="7">UDENN FLCN/SMCR8-type domain-containing protein</fullName>
    </recommendedName>
</protein>
<evidence type="ECO:0000256" key="3">
    <source>
        <dbReference type="ARBA" id="ARBA00022658"/>
    </source>
</evidence>
<evidence type="ECO:0000259" key="7">
    <source>
        <dbReference type="PROSITE" id="PS51834"/>
    </source>
</evidence>
<feature type="compositionally biased region" description="Polar residues" evidence="6">
    <location>
        <begin position="1095"/>
        <end position="1107"/>
    </location>
</feature>
<feature type="region of interest" description="Disordered" evidence="6">
    <location>
        <begin position="349"/>
        <end position="376"/>
    </location>
</feature>
<dbReference type="OrthoDB" id="2289278at2759"/>
<dbReference type="GO" id="GO:0005737">
    <property type="term" value="C:cytoplasm"/>
    <property type="evidence" value="ECO:0007669"/>
    <property type="project" value="UniProtKB-SubCell"/>
</dbReference>
<keyword evidence="2" id="KW-0963">Cytoplasm</keyword>
<feature type="compositionally biased region" description="Low complexity" evidence="6">
    <location>
        <begin position="1157"/>
        <end position="1166"/>
    </location>
</feature>
<organism evidence="8 9">
    <name type="scientific">Mortierella isabellina</name>
    <name type="common">Filamentous fungus</name>
    <name type="synonym">Umbelopsis isabellina</name>
    <dbReference type="NCBI Taxonomy" id="91625"/>
    <lineage>
        <taxon>Eukaryota</taxon>
        <taxon>Fungi</taxon>
        <taxon>Fungi incertae sedis</taxon>
        <taxon>Mucoromycota</taxon>
        <taxon>Mucoromycotina</taxon>
        <taxon>Umbelopsidomycetes</taxon>
        <taxon>Umbelopsidales</taxon>
        <taxon>Umbelopsidaceae</taxon>
        <taxon>Umbelopsis</taxon>
    </lineage>
</organism>
<evidence type="ECO:0000313" key="9">
    <source>
        <dbReference type="Proteomes" id="UP000654370"/>
    </source>
</evidence>
<dbReference type="GO" id="GO:0032045">
    <property type="term" value="C:guanyl-nucleotide exchange factor complex"/>
    <property type="evidence" value="ECO:0007669"/>
    <property type="project" value="TreeGrafter"/>
</dbReference>
<dbReference type="GO" id="GO:0006914">
    <property type="term" value="P:autophagy"/>
    <property type="evidence" value="ECO:0007669"/>
    <property type="project" value="UniProtKB-KW"/>
</dbReference>
<evidence type="ECO:0000256" key="4">
    <source>
        <dbReference type="ARBA" id="ARBA00023006"/>
    </source>
</evidence>
<dbReference type="InterPro" id="IPR037521">
    <property type="entry name" value="FLCN/SMCR8_DENN"/>
</dbReference>
<feature type="region of interest" description="Disordered" evidence="6">
    <location>
        <begin position="417"/>
        <end position="452"/>
    </location>
</feature>
<dbReference type="PANTHER" id="PTHR31334">
    <property type="entry name" value="SMITH-MAGENIS SYNDROME REGION GENE 8 PROTEIN"/>
    <property type="match status" value="1"/>
</dbReference>
<feature type="domain" description="UDENN FLCN/SMCR8-type" evidence="7">
    <location>
        <begin position="135"/>
        <end position="954"/>
    </location>
</feature>
<feature type="region of interest" description="Disordered" evidence="6">
    <location>
        <begin position="223"/>
        <end position="243"/>
    </location>
</feature>
<dbReference type="PROSITE" id="PS51834">
    <property type="entry name" value="DENN_FLCN_SMCR8"/>
    <property type="match status" value="1"/>
</dbReference>
<comment type="subcellular location">
    <subcellularLocation>
        <location evidence="1">Cytoplasm</location>
    </subcellularLocation>
</comment>
<comment type="caution">
    <text evidence="8">The sequence shown here is derived from an EMBL/GenBank/DDBJ whole genome shotgun (WGS) entry which is preliminary data.</text>
</comment>
<feature type="compositionally biased region" description="Basic and acidic residues" evidence="6">
    <location>
        <begin position="485"/>
        <end position="515"/>
    </location>
</feature>
<evidence type="ECO:0000256" key="2">
    <source>
        <dbReference type="ARBA" id="ARBA00022490"/>
    </source>
</evidence>
<feature type="region of interest" description="Disordered" evidence="6">
    <location>
        <begin position="483"/>
        <end position="521"/>
    </location>
</feature>
<feature type="region of interest" description="Disordered" evidence="6">
    <location>
        <begin position="687"/>
        <end position="715"/>
    </location>
</feature>
<name>A0A8H7PN09_MORIS</name>
<feature type="region of interest" description="Disordered" evidence="6">
    <location>
        <begin position="1075"/>
        <end position="1113"/>
    </location>
</feature>
<evidence type="ECO:0000256" key="1">
    <source>
        <dbReference type="ARBA" id="ARBA00004496"/>
    </source>
</evidence>
<evidence type="ECO:0000256" key="5">
    <source>
        <dbReference type="ARBA" id="ARBA00038137"/>
    </source>
</evidence>
<feature type="compositionally biased region" description="Basic and acidic residues" evidence="6">
    <location>
        <begin position="1035"/>
        <end position="1054"/>
    </location>
</feature>
<proteinExistence type="inferred from homology"/>
<dbReference type="Proteomes" id="UP000654370">
    <property type="component" value="Unassembled WGS sequence"/>
</dbReference>
<feature type="compositionally biased region" description="Polar residues" evidence="6">
    <location>
        <begin position="360"/>
        <end position="369"/>
    </location>
</feature>
<feature type="compositionally biased region" description="Polar residues" evidence="6">
    <location>
        <begin position="438"/>
        <end position="452"/>
    </location>
</feature>
<keyword evidence="9" id="KW-1185">Reference proteome</keyword>
<accession>A0A8H7PN09</accession>
<evidence type="ECO:0000256" key="6">
    <source>
        <dbReference type="SAM" id="MobiDB-lite"/>
    </source>
</evidence>
<dbReference type="AlphaFoldDB" id="A0A8H7PN09"/>
<comment type="similarity">
    <text evidence="5">Belongs to the SMCR8 family.</text>
</comment>
<keyword evidence="4" id="KW-0072">Autophagy</keyword>
<reference evidence="8" key="1">
    <citation type="submission" date="2020-12" db="EMBL/GenBank/DDBJ databases">
        <title>Metabolic potential, ecology and presence of endohyphal bacteria is reflected in genomic diversity of Mucoromycotina.</title>
        <authorList>
            <person name="Muszewska A."/>
            <person name="Okrasinska A."/>
            <person name="Steczkiewicz K."/>
            <person name="Drgas O."/>
            <person name="Orlowska M."/>
            <person name="Perlinska-Lenart U."/>
            <person name="Aleksandrzak-Piekarczyk T."/>
            <person name="Szatraj K."/>
            <person name="Zielenkiewicz U."/>
            <person name="Pilsyk S."/>
            <person name="Malc E."/>
            <person name="Mieczkowski P."/>
            <person name="Kruszewska J.S."/>
            <person name="Biernat P."/>
            <person name="Pawlowska J."/>
        </authorList>
    </citation>
    <scope>NUCLEOTIDE SEQUENCE</scope>
    <source>
        <strain evidence="8">WA0000067209</strain>
    </source>
</reference>
<dbReference type="GO" id="GO:0005085">
    <property type="term" value="F:guanyl-nucleotide exchange factor activity"/>
    <property type="evidence" value="ECO:0007669"/>
    <property type="project" value="UniProtKB-KW"/>
</dbReference>
<dbReference type="PANTHER" id="PTHR31334:SF1">
    <property type="entry name" value="GUANINE NUCLEOTIDE EXCHANGE PROTEIN SMCR8"/>
    <property type="match status" value="1"/>
</dbReference>
<dbReference type="EMBL" id="JAEPQZ010000010">
    <property type="protein sequence ID" value="KAG2176176.1"/>
    <property type="molecule type" value="Genomic_DNA"/>
</dbReference>
<feature type="compositionally biased region" description="Acidic residues" evidence="6">
    <location>
        <begin position="1144"/>
        <end position="1155"/>
    </location>
</feature>
<keyword evidence="3" id="KW-0344">Guanine-nucleotide releasing factor</keyword>
<evidence type="ECO:0000313" key="8">
    <source>
        <dbReference type="EMBL" id="KAG2176176.1"/>
    </source>
</evidence>